<dbReference type="SUPFAM" id="SSF53474">
    <property type="entry name" value="alpha/beta-Hydrolases"/>
    <property type="match status" value="1"/>
</dbReference>
<dbReference type="PANTHER" id="PTHR42103">
    <property type="entry name" value="ALPHA/BETA-HYDROLASES SUPERFAMILY PROTEIN"/>
    <property type="match status" value="1"/>
</dbReference>
<accession>A0A933S9B4</accession>
<dbReference type="AlphaFoldDB" id="A0A933S9B4"/>
<organism evidence="2 3">
    <name type="scientific">Eiseniibacteriota bacterium</name>
    <dbReference type="NCBI Taxonomy" id="2212470"/>
    <lineage>
        <taxon>Bacteria</taxon>
        <taxon>Candidatus Eiseniibacteriota</taxon>
    </lineage>
</organism>
<protein>
    <submittedName>
        <fullName evidence="2">Alpha/beta fold hydrolase</fullName>
    </submittedName>
</protein>
<dbReference type="PANTHER" id="PTHR42103:SF2">
    <property type="entry name" value="AB HYDROLASE-1 DOMAIN-CONTAINING PROTEIN"/>
    <property type="match status" value="1"/>
</dbReference>
<keyword evidence="2" id="KW-0378">Hydrolase</keyword>
<gene>
    <name evidence="2" type="ORF">HZA61_01185</name>
</gene>
<comment type="caution">
    <text evidence="2">The sequence shown here is derived from an EMBL/GenBank/DDBJ whole genome shotgun (WGS) entry which is preliminary data.</text>
</comment>
<evidence type="ECO:0000313" key="3">
    <source>
        <dbReference type="Proteomes" id="UP000696931"/>
    </source>
</evidence>
<name>A0A933S9B4_UNCEI</name>
<evidence type="ECO:0000313" key="2">
    <source>
        <dbReference type="EMBL" id="MBI5168079.1"/>
    </source>
</evidence>
<feature type="domain" description="Serine aminopeptidase S33" evidence="1">
    <location>
        <begin position="52"/>
        <end position="149"/>
    </location>
</feature>
<dbReference type="Gene3D" id="3.40.50.1820">
    <property type="entry name" value="alpha/beta hydrolase"/>
    <property type="match status" value="1"/>
</dbReference>
<reference evidence="2" key="1">
    <citation type="submission" date="2020-07" db="EMBL/GenBank/DDBJ databases">
        <title>Huge and variable diversity of episymbiotic CPR bacteria and DPANN archaea in groundwater ecosystems.</title>
        <authorList>
            <person name="He C.Y."/>
            <person name="Keren R."/>
            <person name="Whittaker M."/>
            <person name="Farag I.F."/>
            <person name="Doudna J."/>
            <person name="Cate J.H.D."/>
            <person name="Banfield J.F."/>
        </authorList>
    </citation>
    <scope>NUCLEOTIDE SEQUENCE</scope>
    <source>
        <strain evidence="2">NC_groundwater_1813_Pr3_B-0.1um_71_17</strain>
    </source>
</reference>
<proteinExistence type="predicted"/>
<dbReference type="Pfam" id="PF12146">
    <property type="entry name" value="Hydrolase_4"/>
    <property type="match status" value="1"/>
</dbReference>
<dbReference type="EMBL" id="JACRIW010000010">
    <property type="protein sequence ID" value="MBI5168079.1"/>
    <property type="molecule type" value="Genomic_DNA"/>
</dbReference>
<dbReference type="InterPro" id="IPR022742">
    <property type="entry name" value="Hydrolase_4"/>
</dbReference>
<dbReference type="GO" id="GO:0016787">
    <property type="term" value="F:hydrolase activity"/>
    <property type="evidence" value="ECO:0007669"/>
    <property type="project" value="UniProtKB-KW"/>
</dbReference>
<evidence type="ECO:0000259" key="1">
    <source>
        <dbReference type="Pfam" id="PF12146"/>
    </source>
</evidence>
<dbReference type="Proteomes" id="UP000696931">
    <property type="component" value="Unassembled WGS sequence"/>
</dbReference>
<sequence>MSMEHGPIAGTARLLPVTLAGTAGPIEALLQERDEHDHTLVAVVCHPHPLYGGTMHNKVAHRVASTLHGLGAAVLRFNFRGVGRSAGVFDRGEGELADARTALEFLRERYPSARRWAAGFSFGSWVASRLAASEPDVERLILIAPPVHTQTFEEMKTLPTPKLVVQGTADDVCKPENLARVYPTWAEPKRLRHVADASHFFDKQLAELAEAILEGIR</sequence>
<dbReference type="InterPro" id="IPR029058">
    <property type="entry name" value="AB_hydrolase_fold"/>
</dbReference>